<dbReference type="PANTHER" id="PTHR35512:SF1">
    <property type="entry name" value="OS11G0550900 PROTEIN"/>
    <property type="match status" value="1"/>
</dbReference>
<dbReference type="EMBL" id="JBBNAG010000004">
    <property type="protein sequence ID" value="KAK9140298.1"/>
    <property type="molecule type" value="Genomic_DNA"/>
</dbReference>
<organism evidence="1 2">
    <name type="scientific">Stephania cephalantha</name>
    <dbReference type="NCBI Taxonomy" id="152367"/>
    <lineage>
        <taxon>Eukaryota</taxon>
        <taxon>Viridiplantae</taxon>
        <taxon>Streptophyta</taxon>
        <taxon>Embryophyta</taxon>
        <taxon>Tracheophyta</taxon>
        <taxon>Spermatophyta</taxon>
        <taxon>Magnoliopsida</taxon>
        <taxon>Ranunculales</taxon>
        <taxon>Menispermaceae</taxon>
        <taxon>Menispermoideae</taxon>
        <taxon>Cissampelideae</taxon>
        <taxon>Stephania</taxon>
    </lineage>
</organism>
<accession>A0AAP0JVJ3</accession>
<proteinExistence type="predicted"/>
<comment type="caution">
    <text evidence="1">The sequence shown here is derived from an EMBL/GenBank/DDBJ whole genome shotgun (WGS) entry which is preliminary data.</text>
</comment>
<dbReference type="AlphaFoldDB" id="A0AAP0JVJ3"/>
<gene>
    <name evidence="1" type="ORF">Scep_009979</name>
</gene>
<dbReference type="Proteomes" id="UP001419268">
    <property type="component" value="Unassembled WGS sequence"/>
</dbReference>
<reference evidence="1 2" key="1">
    <citation type="submission" date="2024-01" db="EMBL/GenBank/DDBJ databases">
        <title>Genome assemblies of Stephania.</title>
        <authorList>
            <person name="Yang L."/>
        </authorList>
    </citation>
    <scope>NUCLEOTIDE SEQUENCE [LARGE SCALE GENOMIC DNA]</scope>
    <source>
        <strain evidence="1">JXDWG</strain>
        <tissue evidence="1">Leaf</tissue>
    </source>
</reference>
<keyword evidence="2" id="KW-1185">Reference proteome</keyword>
<protein>
    <submittedName>
        <fullName evidence="1">Uncharacterized protein</fullName>
    </submittedName>
</protein>
<evidence type="ECO:0000313" key="2">
    <source>
        <dbReference type="Proteomes" id="UP001419268"/>
    </source>
</evidence>
<dbReference type="PANTHER" id="PTHR35512">
    <property type="entry name" value="OS11G0550900 PROTEIN"/>
    <property type="match status" value="1"/>
</dbReference>
<name>A0AAP0JVJ3_9MAGN</name>
<sequence length="102" mass="10978">MLGTSYGELFFIIGATAASTAGLIGPKDLPIIARTVGRLAGKAIGYIQLGRGQIQSVMDQSLANPVHEELKENMAQLQAILHEFRTASSMYPTPMARTLMDN</sequence>
<evidence type="ECO:0000313" key="1">
    <source>
        <dbReference type="EMBL" id="KAK9140298.1"/>
    </source>
</evidence>